<dbReference type="GO" id="GO:0140664">
    <property type="term" value="F:ATP-dependent DNA damage sensor activity"/>
    <property type="evidence" value="ECO:0007669"/>
    <property type="project" value="InterPro"/>
</dbReference>
<dbReference type="GO" id="GO:0006298">
    <property type="term" value="P:mismatch repair"/>
    <property type="evidence" value="ECO:0007669"/>
    <property type="project" value="InterPro"/>
</dbReference>
<keyword evidence="6" id="KW-1185">Reference proteome</keyword>
<dbReference type="InterPro" id="IPR016151">
    <property type="entry name" value="DNA_mismatch_repair_MutS_N"/>
</dbReference>
<dbReference type="InterPro" id="IPR036187">
    <property type="entry name" value="DNA_mismatch_repair_MutS_sf"/>
</dbReference>
<feature type="region of interest" description="Disordered" evidence="1">
    <location>
        <begin position="592"/>
        <end position="617"/>
    </location>
</feature>
<dbReference type="SUPFAM" id="SSF53150">
    <property type="entry name" value="DNA repair protein MutS, domain II"/>
    <property type="match status" value="1"/>
</dbReference>
<dbReference type="InterPro" id="IPR045076">
    <property type="entry name" value="MutS"/>
</dbReference>
<dbReference type="SUPFAM" id="SSF48334">
    <property type="entry name" value="DNA repair protein MutS, domain III"/>
    <property type="match status" value="1"/>
</dbReference>
<dbReference type="Gene3D" id="3.30.420.110">
    <property type="entry name" value="MutS, connector domain"/>
    <property type="match status" value="1"/>
</dbReference>
<evidence type="ECO:0000256" key="1">
    <source>
        <dbReference type="SAM" id="MobiDB-lite"/>
    </source>
</evidence>
<proteinExistence type="predicted"/>
<dbReference type="Pfam" id="PF05192">
    <property type="entry name" value="MutS_III"/>
    <property type="match status" value="1"/>
</dbReference>
<evidence type="ECO:0000259" key="2">
    <source>
        <dbReference type="Pfam" id="PF01624"/>
    </source>
</evidence>
<dbReference type="Pfam" id="PF05188">
    <property type="entry name" value="MutS_II"/>
    <property type="match status" value="1"/>
</dbReference>
<feature type="region of interest" description="Disordered" evidence="1">
    <location>
        <begin position="109"/>
        <end position="164"/>
    </location>
</feature>
<comment type="caution">
    <text evidence="5">The sequence shown here is derived from an EMBL/GenBank/DDBJ whole genome shotgun (WGS) entry which is preliminary data.</text>
</comment>
<dbReference type="GO" id="GO:0030983">
    <property type="term" value="F:mismatched DNA binding"/>
    <property type="evidence" value="ECO:0007669"/>
    <property type="project" value="InterPro"/>
</dbReference>
<organism evidence="5 6">
    <name type="scientific">Asterophora parasitica</name>
    <dbReference type="NCBI Taxonomy" id="117018"/>
    <lineage>
        <taxon>Eukaryota</taxon>
        <taxon>Fungi</taxon>
        <taxon>Dikarya</taxon>
        <taxon>Basidiomycota</taxon>
        <taxon>Agaricomycotina</taxon>
        <taxon>Agaricomycetes</taxon>
        <taxon>Agaricomycetidae</taxon>
        <taxon>Agaricales</taxon>
        <taxon>Tricholomatineae</taxon>
        <taxon>Lyophyllaceae</taxon>
        <taxon>Asterophora</taxon>
    </lineage>
</organism>
<evidence type="ECO:0000259" key="3">
    <source>
        <dbReference type="Pfam" id="PF05188"/>
    </source>
</evidence>
<dbReference type="InterPro" id="IPR007696">
    <property type="entry name" value="DNA_mismatch_repair_MutS_core"/>
</dbReference>
<evidence type="ECO:0000313" key="6">
    <source>
        <dbReference type="Proteomes" id="UP000775547"/>
    </source>
</evidence>
<dbReference type="Pfam" id="PF01624">
    <property type="entry name" value="MutS_I"/>
    <property type="match status" value="1"/>
</dbReference>
<dbReference type="GO" id="GO:0005634">
    <property type="term" value="C:nucleus"/>
    <property type="evidence" value="ECO:0007669"/>
    <property type="project" value="TreeGrafter"/>
</dbReference>
<dbReference type="InterPro" id="IPR007860">
    <property type="entry name" value="DNA_mmatch_repair_MutS_con_dom"/>
</dbReference>
<evidence type="ECO:0008006" key="7">
    <source>
        <dbReference type="Google" id="ProtNLM"/>
    </source>
</evidence>
<dbReference type="AlphaFoldDB" id="A0A9P7KGT9"/>
<reference evidence="5" key="2">
    <citation type="submission" date="2021-10" db="EMBL/GenBank/DDBJ databases">
        <title>Phylogenomics reveals ancestral predisposition of the termite-cultivated fungus Termitomyces towards a domesticated lifestyle.</title>
        <authorList>
            <person name="Auxier B."/>
            <person name="Grum-Grzhimaylo A."/>
            <person name="Cardenas M.E."/>
            <person name="Lodge J.D."/>
            <person name="Laessoe T."/>
            <person name="Pedersen O."/>
            <person name="Smith M.E."/>
            <person name="Kuyper T.W."/>
            <person name="Franco-Molano E.A."/>
            <person name="Baroni T.J."/>
            <person name="Aanen D.K."/>
        </authorList>
    </citation>
    <scope>NUCLEOTIDE SEQUENCE</scope>
    <source>
        <strain evidence="5">AP01</strain>
        <tissue evidence="5">Mycelium</tissue>
    </source>
</reference>
<gene>
    <name evidence="5" type="ORF">DXG03_006089</name>
</gene>
<dbReference type="InterPro" id="IPR036678">
    <property type="entry name" value="MutS_con_dom_sf"/>
</dbReference>
<dbReference type="OrthoDB" id="2534523at2759"/>
<evidence type="ECO:0000313" key="5">
    <source>
        <dbReference type="EMBL" id="KAG5648135.1"/>
    </source>
</evidence>
<feature type="domain" description="DNA mismatch repair protein MutS core" evidence="4">
    <location>
        <begin position="476"/>
        <end position="576"/>
    </location>
</feature>
<dbReference type="GO" id="GO:0005739">
    <property type="term" value="C:mitochondrion"/>
    <property type="evidence" value="ECO:0007669"/>
    <property type="project" value="TreeGrafter"/>
</dbReference>
<name>A0A9P7KGT9_9AGAR</name>
<dbReference type="InterPro" id="IPR007695">
    <property type="entry name" value="DNA_mismatch_repair_MutS-lik_N"/>
</dbReference>
<feature type="region of interest" description="Disordered" evidence="1">
    <location>
        <begin position="72"/>
        <end position="95"/>
    </location>
</feature>
<dbReference type="EMBL" id="JABCKV010000004">
    <property type="protein sequence ID" value="KAG5648135.1"/>
    <property type="molecule type" value="Genomic_DNA"/>
</dbReference>
<sequence>MLILSTSLRRTVAFINRSAARAFSTQVADANVNRAVSKTVKAFASLPTAHLRPDGSVAEPLEDWWGGPDHKLSNAIVPSSRPEVEPPPKRRRVAKSAVSNAINPIAEAVDGSLGPHIDNPLIKKRSRKTKDSVTKLANNDDAEPISKQKRGRKPKVAPSEPIAVPEEPALKSVNLNAEGPQTILAQEILENLRKFPHCLLLTRVGQFYESYFDQAVEISRLLNIKLTTRKWGKGRVPMCGFPLMHLDKSLKALVQQNKRFVAMCEEFPRYSNTGVKMFDRRVTRVITPGTLIDESFLNPFENNYLLAISVSTGAMSNTTSLGLAWIDVSTGEFFSKSATLDGLRDELSRIGPREVVLDHSLEQMKHHPVFEALAEDDNFMSFFVPPKSSEETKLILPMPVNPIGTCGLDDTQAKETVGPEETSAIGLLTAYLHANLLDHMPVLSLPNHEGTDGRMQIDSHTIKALEIREGFREGGSPSTSITEINSRQSLVAFFHSRPHFKADLAEALAEAEDIGRIVQKFMLDRGDPNDLLAVQRTTLIWSSIVKRVEDEKQLEAIERSDFDEEDWASLDSLMSRMVELRDVSNKISMVLEGGSSSGDEPASESVMKVDDDEDGRVASSIESDGVWRYGPAKWAIKPG</sequence>
<dbReference type="GO" id="GO:0005524">
    <property type="term" value="F:ATP binding"/>
    <property type="evidence" value="ECO:0007669"/>
    <property type="project" value="InterPro"/>
</dbReference>
<dbReference type="PANTHER" id="PTHR11361">
    <property type="entry name" value="DNA MISMATCH REPAIR PROTEIN MUTS FAMILY MEMBER"/>
    <property type="match status" value="1"/>
</dbReference>
<dbReference type="Gene3D" id="3.40.1170.10">
    <property type="entry name" value="DNA repair protein MutS, domain I"/>
    <property type="match status" value="1"/>
</dbReference>
<evidence type="ECO:0000259" key="4">
    <source>
        <dbReference type="Pfam" id="PF05192"/>
    </source>
</evidence>
<feature type="domain" description="DNA mismatch repair protein MutS connector" evidence="3">
    <location>
        <begin position="303"/>
        <end position="366"/>
    </location>
</feature>
<reference evidence="5" key="1">
    <citation type="submission" date="2020-07" db="EMBL/GenBank/DDBJ databases">
        <authorList>
            <person name="Nieuwenhuis M."/>
            <person name="Van De Peppel L.J.J."/>
        </authorList>
    </citation>
    <scope>NUCLEOTIDE SEQUENCE</scope>
    <source>
        <strain evidence="5">AP01</strain>
        <tissue evidence="5">Mycelium</tissue>
    </source>
</reference>
<feature type="domain" description="DNA mismatch repair protein MutS-like N-terminal" evidence="2">
    <location>
        <begin position="194"/>
        <end position="294"/>
    </location>
</feature>
<accession>A0A9P7KGT9</accession>
<dbReference type="Gene3D" id="1.10.1420.10">
    <property type="match status" value="1"/>
</dbReference>
<dbReference type="Proteomes" id="UP000775547">
    <property type="component" value="Unassembled WGS sequence"/>
</dbReference>
<dbReference type="GO" id="GO:0043504">
    <property type="term" value="P:mitochondrial DNA repair"/>
    <property type="evidence" value="ECO:0007669"/>
    <property type="project" value="TreeGrafter"/>
</dbReference>
<dbReference type="SUPFAM" id="SSF55271">
    <property type="entry name" value="DNA repair protein MutS, domain I"/>
    <property type="match status" value="1"/>
</dbReference>
<dbReference type="PANTHER" id="PTHR11361:SF34">
    <property type="entry name" value="DNA MISMATCH REPAIR PROTEIN MSH1, MITOCHONDRIAL"/>
    <property type="match status" value="1"/>
</dbReference>
<protein>
    <recommendedName>
        <fullName evidence="7">DNA mismatch repair protein MutS-like N-terminal domain-containing protein</fullName>
    </recommendedName>
</protein>